<dbReference type="KEGG" id="ftj:FTUN_0440"/>
<dbReference type="EMBL" id="CP053452">
    <property type="protein sequence ID" value="QJW92942.1"/>
    <property type="molecule type" value="Genomic_DNA"/>
</dbReference>
<evidence type="ECO:0000313" key="1">
    <source>
        <dbReference type="EMBL" id="QJW92942.1"/>
    </source>
</evidence>
<keyword evidence="2" id="KW-1185">Reference proteome</keyword>
<evidence type="ECO:0000313" key="2">
    <source>
        <dbReference type="Proteomes" id="UP000503447"/>
    </source>
</evidence>
<name>A0A6M5YIZ7_9BACT</name>
<organism evidence="1 2">
    <name type="scientific">Frigoriglobus tundricola</name>
    <dbReference type="NCBI Taxonomy" id="2774151"/>
    <lineage>
        <taxon>Bacteria</taxon>
        <taxon>Pseudomonadati</taxon>
        <taxon>Planctomycetota</taxon>
        <taxon>Planctomycetia</taxon>
        <taxon>Gemmatales</taxon>
        <taxon>Gemmataceae</taxon>
        <taxon>Frigoriglobus</taxon>
    </lineage>
</organism>
<protein>
    <submittedName>
        <fullName evidence="1">Uncharacterized protein</fullName>
    </submittedName>
</protein>
<reference evidence="2" key="1">
    <citation type="submission" date="2020-05" db="EMBL/GenBank/DDBJ databases">
        <title>Frigoriglobus tundricola gen. nov., sp. nov., a psychrotolerant cellulolytic planctomycete of the family Gemmataceae with two divergent copies of 16S rRNA gene.</title>
        <authorList>
            <person name="Kulichevskaya I.S."/>
            <person name="Ivanova A.A."/>
            <person name="Naumoff D.G."/>
            <person name="Beletsky A.V."/>
            <person name="Rijpstra W.I.C."/>
            <person name="Sinninghe Damste J.S."/>
            <person name="Mardanov A.V."/>
            <person name="Ravin N.V."/>
            <person name="Dedysh S.N."/>
        </authorList>
    </citation>
    <scope>NUCLEOTIDE SEQUENCE [LARGE SCALE GENOMIC DNA]</scope>
    <source>
        <strain evidence="2">PL17</strain>
    </source>
</reference>
<proteinExistence type="predicted"/>
<dbReference type="Proteomes" id="UP000503447">
    <property type="component" value="Chromosome"/>
</dbReference>
<sequence>MVNTGEIIEAFKAARAAGDLELANAIKSHTALAQRSPQLAEGNITLVLRDGRRVPLRSAKSHIKRTGRTQPKPAAPGSLLDTIQKLSAQCRAITSQCDQERIAAVLASEGGEVRRQEPKTCEWCGGDWFDEIGECNFCDE</sequence>
<accession>A0A6M5YIZ7</accession>
<gene>
    <name evidence="1" type="ORF">FTUN_0440</name>
</gene>
<dbReference type="AlphaFoldDB" id="A0A6M5YIZ7"/>